<feature type="region of interest" description="Disordered" evidence="1">
    <location>
        <begin position="1"/>
        <end position="43"/>
    </location>
</feature>
<gene>
    <name evidence="2" type="ORF">Pcinc_042942</name>
</gene>
<organism evidence="2 3">
    <name type="scientific">Petrolisthes cinctipes</name>
    <name type="common">Flat porcelain crab</name>
    <dbReference type="NCBI Taxonomy" id="88211"/>
    <lineage>
        <taxon>Eukaryota</taxon>
        <taxon>Metazoa</taxon>
        <taxon>Ecdysozoa</taxon>
        <taxon>Arthropoda</taxon>
        <taxon>Crustacea</taxon>
        <taxon>Multicrustacea</taxon>
        <taxon>Malacostraca</taxon>
        <taxon>Eumalacostraca</taxon>
        <taxon>Eucarida</taxon>
        <taxon>Decapoda</taxon>
        <taxon>Pleocyemata</taxon>
        <taxon>Anomura</taxon>
        <taxon>Galatheoidea</taxon>
        <taxon>Porcellanidae</taxon>
        <taxon>Petrolisthes</taxon>
    </lineage>
</organism>
<dbReference type="EMBL" id="JAWQEG010008424">
    <property type="protein sequence ID" value="KAK3850349.1"/>
    <property type="molecule type" value="Genomic_DNA"/>
</dbReference>
<reference evidence="2" key="1">
    <citation type="submission" date="2023-10" db="EMBL/GenBank/DDBJ databases">
        <title>Genome assemblies of two species of porcelain crab, Petrolisthes cinctipes and Petrolisthes manimaculis (Anomura: Porcellanidae).</title>
        <authorList>
            <person name="Angst P."/>
        </authorList>
    </citation>
    <scope>NUCLEOTIDE SEQUENCE</scope>
    <source>
        <strain evidence="2">PB745_01</strain>
        <tissue evidence="2">Gill</tissue>
    </source>
</reference>
<name>A0AAE1EFG2_PETCI</name>
<evidence type="ECO:0000256" key="1">
    <source>
        <dbReference type="SAM" id="MobiDB-lite"/>
    </source>
</evidence>
<dbReference type="AlphaFoldDB" id="A0AAE1EFG2"/>
<evidence type="ECO:0000313" key="3">
    <source>
        <dbReference type="Proteomes" id="UP001286313"/>
    </source>
</evidence>
<comment type="caution">
    <text evidence="2">The sequence shown here is derived from an EMBL/GenBank/DDBJ whole genome shotgun (WGS) entry which is preliminary data.</text>
</comment>
<accession>A0AAE1EFG2</accession>
<keyword evidence="3" id="KW-1185">Reference proteome</keyword>
<evidence type="ECO:0000313" key="2">
    <source>
        <dbReference type="EMBL" id="KAK3850349.1"/>
    </source>
</evidence>
<protein>
    <submittedName>
        <fullName evidence="2">Uncharacterized protein</fullName>
    </submittedName>
</protein>
<sequence>MRETHQTGETTKPLPSDPFCYKPSSRTPPTHPPLQEEGGSCGKGVAPTLSFLARPIHNLRPQMLTRLSALQPQRKASPASLPAWLLAYLLAGPTHSC</sequence>
<dbReference type="Proteomes" id="UP001286313">
    <property type="component" value="Unassembled WGS sequence"/>
</dbReference>
<proteinExistence type="predicted"/>